<organism evidence="2 3">
    <name type="scientific">Microbacterium aquilitoris</name>
    <dbReference type="NCBI Taxonomy" id="3067307"/>
    <lineage>
        <taxon>Bacteria</taxon>
        <taxon>Bacillati</taxon>
        <taxon>Actinomycetota</taxon>
        <taxon>Actinomycetes</taxon>
        <taxon>Micrococcales</taxon>
        <taxon>Microbacteriaceae</taxon>
        <taxon>Microbacterium</taxon>
    </lineage>
</organism>
<dbReference type="Pfam" id="PF04480">
    <property type="entry name" value="DUF559"/>
    <property type="match status" value="1"/>
</dbReference>
<feature type="domain" description="DUF559" evidence="1">
    <location>
        <begin position="203"/>
        <end position="250"/>
    </location>
</feature>
<evidence type="ECO:0000259" key="1">
    <source>
        <dbReference type="Pfam" id="PF04480"/>
    </source>
</evidence>
<dbReference type="EMBL" id="JAUZVT010000001">
    <property type="protein sequence ID" value="MDT3329202.1"/>
    <property type="molecule type" value="Genomic_DNA"/>
</dbReference>
<dbReference type="RefSeq" id="WP_311868236.1">
    <property type="nucleotide sequence ID" value="NZ_JAUZVT010000001.1"/>
</dbReference>
<dbReference type="Proteomes" id="UP001262835">
    <property type="component" value="Unassembled WGS sequence"/>
</dbReference>
<dbReference type="InterPro" id="IPR007569">
    <property type="entry name" value="DUF559"/>
</dbReference>
<keyword evidence="3" id="KW-1185">Reference proteome</keyword>
<sequence length="274" mass="30383">MTYARLRGRDLSRPYRGVRARHDPTGTVARAVAYVPKLRPGEHFSHATAIALAGGWIPDRLRAEVDVSAVRPTGRARGTAVRGHEAAAPVRHVVGGLPCVEPSAAWCQAASLLDDRELVVAADSLMRRQQPALAIGDLAQAVEERERTRHVGRLRRALIRARERTDSVAETLLRLDAADVGLPEFAVNEVIRDARGTFLAYGDLVHAPTKVLLEYDGQQHRLDDRQYARDVERLDALAAAGWRVIRVNRSHRGPERRSILARVHAALLERGYRP</sequence>
<gene>
    <name evidence="2" type="ORF">Q9S78_00835</name>
</gene>
<reference evidence="2 3" key="1">
    <citation type="submission" date="2023-08" db="EMBL/GenBank/DDBJ databases">
        <title>Microbacterium aquilitoris sp. nov. and Microbacterium gwkjibeachense sp. nov., isolated from beach.</title>
        <authorList>
            <person name="Lee S.D."/>
            <person name="Yang H."/>
            <person name="Kim I."/>
        </authorList>
    </citation>
    <scope>NUCLEOTIDE SEQUENCE [LARGE SCALE GENOMIC DNA]</scope>
    <source>
        <strain evidence="2 3">KSW-18</strain>
    </source>
</reference>
<dbReference type="Gene3D" id="3.40.960.10">
    <property type="entry name" value="VSR Endonuclease"/>
    <property type="match status" value="1"/>
</dbReference>
<comment type="caution">
    <text evidence="2">The sequence shown here is derived from an EMBL/GenBank/DDBJ whole genome shotgun (WGS) entry which is preliminary data.</text>
</comment>
<dbReference type="InterPro" id="IPR011335">
    <property type="entry name" value="Restrct_endonuc-II-like"/>
</dbReference>
<evidence type="ECO:0000313" key="3">
    <source>
        <dbReference type="Proteomes" id="UP001262835"/>
    </source>
</evidence>
<dbReference type="SUPFAM" id="SSF52980">
    <property type="entry name" value="Restriction endonuclease-like"/>
    <property type="match status" value="1"/>
</dbReference>
<accession>A0ABU3GET1</accession>
<name>A0ABU3GET1_9MICO</name>
<evidence type="ECO:0000313" key="2">
    <source>
        <dbReference type="EMBL" id="MDT3329202.1"/>
    </source>
</evidence>
<proteinExistence type="predicted"/>
<protein>
    <submittedName>
        <fullName evidence="2">DUF559 domain-containing protein</fullName>
    </submittedName>
</protein>